<name>A0A7K0D333_9NOCA</name>
<comment type="caution">
    <text evidence="3">The sequence shown here is derived from an EMBL/GenBank/DDBJ whole genome shotgun (WGS) entry which is preliminary data.</text>
</comment>
<feature type="region of interest" description="Disordered" evidence="1">
    <location>
        <begin position="31"/>
        <end position="50"/>
    </location>
</feature>
<feature type="compositionally biased region" description="Basic and acidic residues" evidence="1">
    <location>
        <begin position="31"/>
        <end position="47"/>
    </location>
</feature>
<evidence type="ECO:0000313" key="4">
    <source>
        <dbReference type="Proteomes" id="UP000438448"/>
    </source>
</evidence>
<feature type="transmembrane region" description="Helical" evidence="2">
    <location>
        <begin position="145"/>
        <end position="162"/>
    </location>
</feature>
<reference evidence="3 4" key="1">
    <citation type="submission" date="2019-10" db="EMBL/GenBank/DDBJ databases">
        <title>Nocardia macrotermitis sp. nov. and Nocardia aurantia sp. nov., isolated from the gut of fungus growing-termite Macrotermes natalensis.</title>
        <authorList>
            <person name="Benndorf R."/>
            <person name="Schwitalla J."/>
            <person name="Martin K."/>
            <person name="De Beer W."/>
            <person name="Kaster A.-K."/>
            <person name="Vollmers J."/>
            <person name="Poulsen M."/>
            <person name="Beemelmanns C."/>
        </authorList>
    </citation>
    <scope>NUCLEOTIDE SEQUENCE [LARGE SCALE GENOMIC DNA]</scope>
    <source>
        <strain evidence="3 4">RB20</strain>
    </source>
</reference>
<dbReference type="EMBL" id="WEGK01000006">
    <property type="protein sequence ID" value="MQY20136.1"/>
    <property type="molecule type" value="Genomic_DNA"/>
</dbReference>
<evidence type="ECO:0000313" key="3">
    <source>
        <dbReference type="EMBL" id="MQY20136.1"/>
    </source>
</evidence>
<protein>
    <submittedName>
        <fullName evidence="3">Uncharacterized protein</fullName>
    </submittedName>
</protein>
<feature type="transmembrane region" description="Helical" evidence="2">
    <location>
        <begin position="62"/>
        <end position="86"/>
    </location>
</feature>
<proteinExistence type="predicted"/>
<gene>
    <name evidence="3" type="ORF">NRB20_32320</name>
</gene>
<keyword evidence="2" id="KW-1133">Transmembrane helix</keyword>
<keyword evidence="2" id="KW-0472">Membrane</keyword>
<feature type="transmembrane region" description="Helical" evidence="2">
    <location>
        <begin position="168"/>
        <end position="188"/>
    </location>
</feature>
<organism evidence="3 4">
    <name type="scientific">Nocardia macrotermitis</name>
    <dbReference type="NCBI Taxonomy" id="2585198"/>
    <lineage>
        <taxon>Bacteria</taxon>
        <taxon>Bacillati</taxon>
        <taxon>Actinomycetota</taxon>
        <taxon>Actinomycetes</taxon>
        <taxon>Mycobacteriales</taxon>
        <taxon>Nocardiaceae</taxon>
        <taxon>Nocardia</taxon>
    </lineage>
</organism>
<accession>A0A7K0D333</accession>
<dbReference type="Proteomes" id="UP000438448">
    <property type="component" value="Unassembled WGS sequence"/>
</dbReference>
<dbReference type="AlphaFoldDB" id="A0A7K0D333"/>
<keyword evidence="2" id="KW-0812">Transmembrane</keyword>
<evidence type="ECO:0000256" key="1">
    <source>
        <dbReference type="SAM" id="MobiDB-lite"/>
    </source>
</evidence>
<keyword evidence="4" id="KW-1185">Reference proteome</keyword>
<sequence>MALALLVDATATQAQQLAVQARAEAQARQAEADERERQAQEQAEIRHRRERRDRLRRIRRQATGLLLISIPVWLLTPVVGSFLAAADDKVTSAIFLHGDTGDTAGSGPGTLYVLSAELIIGMIAALTVLALLLPYPRDKEVVSTPAIGGFAIGTFILVVQAFSGSGSGMSWCWGPLFAVLAHAAYGFYLRTLAASEQLAEPR</sequence>
<feature type="transmembrane region" description="Helical" evidence="2">
    <location>
        <begin position="111"/>
        <end position="133"/>
    </location>
</feature>
<evidence type="ECO:0000256" key="2">
    <source>
        <dbReference type="SAM" id="Phobius"/>
    </source>
</evidence>